<evidence type="ECO:0008006" key="4">
    <source>
        <dbReference type="Google" id="ProtNLM"/>
    </source>
</evidence>
<dbReference type="EMBL" id="BMHY01000004">
    <property type="protein sequence ID" value="GGG70857.1"/>
    <property type="molecule type" value="Genomic_DNA"/>
</dbReference>
<dbReference type="AlphaFoldDB" id="A0A917M110"/>
<gene>
    <name evidence="2" type="ORF">GCM10010918_27890</name>
</gene>
<keyword evidence="1" id="KW-0732">Signal</keyword>
<keyword evidence="3" id="KW-1185">Reference proteome</keyword>
<dbReference type="Proteomes" id="UP000600247">
    <property type="component" value="Unassembled WGS sequence"/>
</dbReference>
<reference evidence="2 3" key="1">
    <citation type="journal article" date="2014" name="Int. J. Syst. Evol. Microbiol.">
        <title>Complete genome sequence of Corynebacterium casei LMG S-19264T (=DSM 44701T), isolated from a smear-ripened cheese.</title>
        <authorList>
            <consortium name="US DOE Joint Genome Institute (JGI-PGF)"/>
            <person name="Walter F."/>
            <person name="Albersmeier A."/>
            <person name="Kalinowski J."/>
            <person name="Ruckert C."/>
        </authorList>
    </citation>
    <scope>NUCLEOTIDE SEQUENCE [LARGE SCALE GENOMIC DNA]</scope>
    <source>
        <strain evidence="2 3">CGMCC 1.15286</strain>
    </source>
</reference>
<comment type="caution">
    <text evidence="2">The sequence shown here is derived from an EMBL/GenBank/DDBJ whole genome shotgun (WGS) entry which is preliminary data.</text>
</comment>
<feature type="signal peptide" evidence="1">
    <location>
        <begin position="1"/>
        <end position="31"/>
    </location>
</feature>
<evidence type="ECO:0000256" key="1">
    <source>
        <dbReference type="SAM" id="SignalP"/>
    </source>
</evidence>
<organism evidence="2 3">
    <name type="scientific">Paenibacillus radicis</name>
    <name type="common">ex Gao et al. 2016</name>
    <dbReference type="NCBI Taxonomy" id="1737354"/>
    <lineage>
        <taxon>Bacteria</taxon>
        <taxon>Bacillati</taxon>
        <taxon>Bacillota</taxon>
        <taxon>Bacilli</taxon>
        <taxon>Bacillales</taxon>
        <taxon>Paenibacillaceae</taxon>
        <taxon>Paenibacillus</taxon>
    </lineage>
</organism>
<dbReference type="RefSeq" id="WP_188889769.1">
    <property type="nucleotide sequence ID" value="NZ_BMHY01000004.1"/>
</dbReference>
<protein>
    <recommendedName>
        <fullName evidence="4">SbsC C-terminal domain-containing protein</fullName>
    </recommendedName>
</protein>
<evidence type="ECO:0000313" key="2">
    <source>
        <dbReference type="EMBL" id="GGG70857.1"/>
    </source>
</evidence>
<feature type="chain" id="PRO_5038864841" description="SbsC C-terminal domain-containing protein" evidence="1">
    <location>
        <begin position="32"/>
        <end position="319"/>
    </location>
</feature>
<sequence>MKAFNQPHQLLKKTLVLGLALSLTAGTAVIAKSPLHAAAASATANGAVNASVAASIYKQFEKYVSKPATLAKARAYLINNITRVSKTQATIMTLHLENAQLAHLPAFSEKLYPQNIQKELDKAFRKKGIELDALIGATTDAKTKALLIEARDKGYKLETSEGMYYPVMHYQSFKQFQSHINKDIASYIDLMAVASNKPVAFDGAIVIGWDDLISRTTALETFLKQYPKSNRAKVVKEHFQLLKSRTFYGASNTPVYDSFGPKGETAINPKVRAAYEAAVNKGNGGSVFLSSIQSLLKLLDASNNLQTPEINRFLEKQVE</sequence>
<accession>A0A917M110</accession>
<evidence type="ECO:0000313" key="3">
    <source>
        <dbReference type="Proteomes" id="UP000600247"/>
    </source>
</evidence>
<proteinExistence type="predicted"/>
<name>A0A917M110_9BACL</name>